<keyword evidence="1 6" id="KW-0436">Ligase</keyword>
<dbReference type="AlphaFoldDB" id="A0A916YAQ0"/>
<comment type="caution">
    <text evidence="8">The sequence shown here is derived from an EMBL/GenBank/DDBJ whole genome shotgun (WGS) entry which is preliminary data.</text>
</comment>
<keyword evidence="2 6" id="KW-0819">tRNA processing</keyword>
<dbReference type="GO" id="GO:0005737">
    <property type="term" value="C:cytoplasm"/>
    <property type="evidence" value="ECO:0007669"/>
    <property type="project" value="UniProtKB-SubCell"/>
</dbReference>
<dbReference type="GO" id="GO:0006400">
    <property type="term" value="P:tRNA modification"/>
    <property type="evidence" value="ECO:0007669"/>
    <property type="project" value="UniProtKB-UniRule"/>
</dbReference>
<dbReference type="EMBL" id="BMIO01000002">
    <property type="protein sequence ID" value="GGD37180.1"/>
    <property type="molecule type" value="Genomic_DNA"/>
</dbReference>
<evidence type="ECO:0000256" key="4">
    <source>
        <dbReference type="ARBA" id="ARBA00022840"/>
    </source>
</evidence>
<dbReference type="Pfam" id="PF01171">
    <property type="entry name" value="ATP_bind_3"/>
    <property type="match status" value="1"/>
</dbReference>
<dbReference type="RefSeq" id="WP_066764929.1">
    <property type="nucleotide sequence ID" value="NZ_BMIO01000002.1"/>
</dbReference>
<comment type="domain">
    <text evidence="6">The N-terminal region contains the highly conserved SGGXDS motif, predicted to be a P-loop motif involved in ATP binding.</text>
</comment>
<evidence type="ECO:0000256" key="3">
    <source>
        <dbReference type="ARBA" id="ARBA00022741"/>
    </source>
</evidence>
<evidence type="ECO:0000313" key="8">
    <source>
        <dbReference type="EMBL" id="GGD37180.1"/>
    </source>
</evidence>
<evidence type="ECO:0000256" key="5">
    <source>
        <dbReference type="ARBA" id="ARBA00048539"/>
    </source>
</evidence>
<dbReference type="InterPro" id="IPR012094">
    <property type="entry name" value="tRNA_Ile_lys_synt"/>
</dbReference>
<dbReference type="GO" id="GO:0032267">
    <property type="term" value="F:tRNA(Ile)-lysidine synthase activity"/>
    <property type="evidence" value="ECO:0007669"/>
    <property type="project" value="UniProtKB-EC"/>
</dbReference>
<reference evidence="8 9" key="1">
    <citation type="journal article" date="2014" name="Int. J. Syst. Evol. Microbiol.">
        <title>Complete genome sequence of Corynebacterium casei LMG S-19264T (=DSM 44701T), isolated from a smear-ripened cheese.</title>
        <authorList>
            <consortium name="US DOE Joint Genome Institute (JGI-PGF)"/>
            <person name="Walter F."/>
            <person name="Albersmeier A."/>
            <person name="Kalinowski J."/>
            <person name="Ruckert C."/>
        </authorList>
    </citation>
    <scope>NUCLEOTIDE SEQUENCE [LARGE SCALE GENOMIC DNA]</scope>
    <source>
        <strain evidence="8 9">CGMCC 1.15358</strain>
    </source>
</reference>
<comment type="catalytic activity">
    <reaction evidence="5 6">
        <text>cytidine(34) in tRNA(Ile2) + L-lysine + ATP = lysidine(34) in tRNA(Ile2) + AMP + diphosphate + H(+)</text>
        <dbReference type="Rhea" id="RHEA:43744"/>
        <dbReference type="Rhea" id="RHEA-COMP:10625"/>
        <dbReference type="Rhea" id="RHEA-COMP:10670"/>
        <dbReference type="ChEBI" id="CHEBI:15378"/>
        <dbReference type="ChEBI" id="CHEBI:30616"/>
        <dbReference type="ChEBI" id="CHEBI:32551"/>
        <dbReference type="ChEBI" id="CHEBI:33019"/>
        <dbReference type="ChEBI" id="CHEBI:82748"/>
        <dbReference type="ChEBI" id="CHEBI:83665"/>
        <dbReference type="ChEBI" id="CHEBI:456215"/>
        <dbReference type="EC" id="6.3.4.19"/>
    </reaction>
</comment>
<evidence type="ECO:0000313" key="9">
    <source>
        <dbReference type="Proteomes" id="UP000598997"/>
    </source>
</evidence>
<accession>A0A916YAQ0</accession>
<dbReference type="InterPro" id="IPR011063">
    <property type="entry name" value="TilS/TtcA_N"/>
</dbReference>
<dbReference type="HAMAP" id="MF_01161">
    <property type="entry name" value="tRNA_Ile_lys_synt"/>
    <property type="match status" value="1"/>
</dbReference>
<dbReference type="GO" id="GO:0005524">
    <property type="term" value="F:ATP binding"/>
    <property type="evidence" value="ECO:0007669"/>
    <property type="project" value="UniProtKB-UniRule"/>
</dbReference>
<comment type="similarity">
    <text evidence="6">Belongs to the tRNA(Ile)-lysidine synthase family.</text>
</comment>
<evidence type="ECO:0000256" key="6">
    <source>
        <dbReference type="HAMAP-Rule" id="MF_01161"/>
    </source>
</evidence>
<evidence type="ECO:0000259" key="7">
    <source>
        <dbReference type="Pfam" id="PF01171"/>
    </source>
</evidence>
<dbReference type="OrthoDB" id="9807403at2"/>
<evidence type="ECO:0000256" key="1">
    <source>
        <dbReference type="ARBA" id="ARBA00022598"/>
    </source>
</evidence>
<organism evidence="8 9">
    <name type="scientific">Croceicoccus pelagius</name>
    <dbReference type="NCBI Taxonomy" id="1703341"/>
    <lineage>
        <taxon>Bacteria</taxon>
        <taxon>Pseudomonadati</taxon>
        <taxon>Pseudomonadota</taxon>
        <taxon>Alphaproteobacteria</taxon>
        <taxon>Sphingomonadales</taxon>
        <taxon>Erythrobacteraceae</taxon>
        <taxon>Croceicoccus</taxon>
    </lineage>
</organism>
<comment type="subcellular location">
    <subcellularLocation>
        <location evidence="6">Cytoplasm</location>
    </subcellularLocation>
</comment>
<dbReference type="InterPro" id="IPR012795">
    <property type="entry name" value="tRNA_Ile_lys_synt_N"/>
</dbReference>
<name>A0A916YAQ0_9SPHN</name>
<sequence length="320" mass="34460">MNLAVHFAQECARLGLGEGQTLGLAVSGGSDSLALLVLAQQLMPTSIHVATVDHGLRPEAAQEAAMVAEVCNDLGVPHDTLPIELEEGGNVQARARAARYKALGNWAQRREIRIVATAHHADDMAETLLMRLNRGSGLRGLGAMRDRSPMPGRSDIVLIRPLLTLPRAELAEVVERAGLTAVDDPSNSDPAYDRARIRMGLASAEWLDPMRLATSALHLRDAADILEFAARHEFAAQVTMSEDGTQFAYNPAGPRAVRFRVLEELVARLATEGTPRGEQVARLMDALESGQKATLSGVMCTPRAGSWHFTAAPPRSESEN</sequence>
<protein>
    <recommendedName>
        <fullName evidence="6">tRNA(Ile)-lysidine synthase</fullName>
        <ecNumber evidence="6">6.3.4.19</ecNumber>
    </recommendedName>
    <alternativeName>
        <fullName evidence="6">tRNA(Ile)-2-lysyl-cytidine synthase</fullName>
    </alternativeName>
    <alternativeName>
        <fullName evidence="6">tRNA(Ile)-lysidine synthetase</fullName>
    </alternativeName>
</protein>
<keyword evidence="9" id="KW-1185">Reference proteome</keyword>
<gene>
    <name evidence="6" type="primary">tilS</name>
    <name evidence="8" type="ORF">GCM10010989_09150</name>
</gene>
<evidence type="ECO:0000256" key="2">
    <source>
        <dbReference type="ARBA" id="ARBA00022694"/>
    </source>
</evidence>
<dbReference type="EC" id="6.3.4.19" evidence="6"/>
<keyword evidence="4 6" id="KW-0067">ATP-binding</keyword>
<proteinExistence type="inferred from homology"/>
<dbReference type="InterPro" id="IPR014729">
    <property type="entry name" value="Rossmann-like_a/b/a_fold"/>
</dbReference>
<dbReference type="Proteomes" id="UP000598997">
    <property type="component" value="Unassembled WGS sequence"/>
</dbReference>
<dbReference type="Gene3D" id="3.40.50.620">
    <property type="entry name" value="HUPs"/>
    <property type="match status" value="1"/>
</dbReference>
<keyword evidence="6" id="KW-0963">Cytoplasm</keyword>
<dbReference type="PANTHER" id="PTHR43033:SF1">
    <property type="entry name" value="TRNA(ILE)-LYSIDINE SYNTHASE-RELATED"/>
    <property type="match status" value="1"/>
</dbReference>
<dbReference type="SUPFAM" id="SSF52402">
    <property type="entry name" value="Adenine nucleotide alpha hydrolases-like"/>
    <property type="match status" value="1"/>
</dbReference>
<dbReference type="NCBIfam" id="TIGR02432">
    <property type="entry name" value="lysidine_TilS_N"/>
    <property type="match status" value="1"/>
</dbReference>
<comment type="function">
    <text evidence="6">Ligates lysine onto the cytidine present at position 34 of the AUA codon-specific tRNA(Ile) that contains the anticodon CAU, in an ATP-dependent manner. Cytidine is converted to lysidine, thus changing the amino acid specificity of the tRNA from methionine to isoleucine.</text>
</comment>
<keyword evidence="3 6" id="KW-0547">Nucleotide-binding</keyword>
<feature type="binding site" evidence="6">
    <location>
        <begin position="27"/>
        <end position="32"/>
    </location>
    <ligand>
        <name>ATP</name>
        <dbReference type="ChEBI" id="CHEBI:30616"/>
    </ligand>
</feature>
<dbReference type="PANTHER" id="PTHR43033">
    <property type="entry name" value="TRNA(ILE)-LYSIDINE SYNTHASE-RELATED"/>
    <property type="match status" value="1"/>
</dbReference>
<dbReference type="CDD" id="cd01992">
    <property type="entry name" value="TilS_N"/>
    <property type="match status" value="1"/>
</dbReference>
<feature type="domain" description="tRNA(Ile)-lysidine/2-thiocytidine synthase N-terminal" evidence="7">
    <location>
        <begin position="23"/>
        <end position="198"/>
    </location>
</feature>